<feature type="binding site" description="covalent" evidence="8">
    <location>
        <position position="62"/>
    </location>
    <ligand>
        <name>heme c</name>
        <dbReference type="ChEBI" id="CHEBI:61717"/>
        <label>1</label>
    </ligand>
</feature>
<feature type="signal peptide" evidence="10">
    <location>
        <begin position="1"/>
        <end position="20"/>
    </location>
</feature>
<feature type="binding site" description="axial binding residue" evidence="9">
    <location>
        <position position="66"/>
    </location>
    <ligand>
        <name>heme c</name>
        <dbReference type="ChEBI" id="CHEBI:61717"/>
        <label>1</label>
    </ligand>
    <ligandPart>
        <name>Fe</name>
        <dbReference type="ChEBI" id="CHEBI:18248"/>
    </ligandPart>
</feature>
<dbReference type="GO" id="GO:0042597">
    <property type="term" value="C:periplasmic space"/>
    <property type="evidence" value="ECO:0007669"/>
    <property type="project" value="UniProtKB-SubCell"/>
</dbReference>
<dbReference type="Pfam" id="PF00034">
    <property type="entry name" value="Cytochrom_C"/>
    <property type="match status" value="2"/>
</dbReference>
<evidence type="ECO:0000256" key="9">
    <source>
        <dbReference type="PIRSR" id="PIRSR000005-2"/>
    </source>
</evidence>
<keyword evidence="10" id="KW-0732">Signal</keyword>
<evidence type="ECO:0000256" key="3">
    <source>
        <dbReference type="ARBA" id="ARBA00022617"/>
    </source>
</evidence>
<sequence length="247" mass="25253">MKFSHLLVLSSALAFTGAIAQQAAEPAAPAVEPAAAPVAVAADTGPAKAGDPKAGQTKAGACAACHGLDGNSADPLNPKLAGQHEQYIWRQLKLFKSGERENPIMLGMAATLTEQDMRDIGAYFGSQKVIAGVADEAVIAEGPNAGKKFYQIGESLYHSGKPSAGVPACAACHGPAGAGMPGPSYPALGGQHATYTAARLTAFRDGMVWGKDKNANVIMSQAAKGLSDEEIQGLASYLQGLHKAGKK</sequence>
<feature type="binding site" description="axial binding residue" evidence="9">
    <location>
        <position position="105"/>
    </location>
    <ligand>
        <name>heme c</name>
        <dbReference type="ChEBI" id="CHEBI:61717"/>
        <label>1</label>
    </ligand>
    <ligandPart>
        <name>Fe</name>
        <dbReference type="ChEBI" id="CHEBI:18248"/>
    </ligandPart>
</feature>
<feature type="binding site" description="covalent" evidence="8">
    <location>
        <position position="169"/>
    </location>
    <ligand>
        <name>heme c</name>
        <dbReference type="ChEBI" id="CHEBI:61717"/>
        <label>2</label>
    </ligand>
</feature>
<dbReference type="RefSeq" id="WP_188448180.1">
    <property type="nucleotide sequence ID" value="NZ_BMFO01000002.1"/>
</dbReference>
<dbReference type="Gene3D" id="1.10.760.10">
    <property type="entry name" value="Cytochrome c-like domain"/>
    <property type="match status" value="2"/>
</dbReference>
<evidence type="ECO:0000256" key="1">
    <source>
        <dbReference type="ARBA" id="ARBA00004418"/>
    </source>
</evidence>
<dbReference type="GO" id="GO:0005506">
    <property type="term" value="F:iron ion binding"/>
    <property type="evidence" value="ECO:0007669"/>
    <property type="project" value="InterPro"/>
</dbReference>
<dbReference type="SUPFAM" id="SSF46626">
    <property type="entry name" value="Cytochrome c"/>
    <property type="match status" value="2"/>
</dbReference>
<evidence type="ECO:0000256" key="6">
    <source>
        <dbReference type="ARBA" id="ARBA00022982"/>
    </source>
</evidence>
<feature type="domain" description="Cytochrome c" evidence="11">
    <location>
        <begin position="141"/>
        <end position="242"/>
    </location>
</feature>
<keyword evidence="13" id="KW-1185">Reference proteome</keyword>
<evidence type="ECO:0000256" key="10">
    <source>
        <dbReference type="SAM" id="SignalP"/>
    </source>
</evidence>
<keyword evidence="6" id="KW-0249">Electron transport</keyword>
<reference evidence="12" key="2">
    <citation type="submission" date="2020-09" db="EMBL/GenBank/DDBJ databases">
        <authorList>
            <person name="Sun Q."/>
            <person name="Zhou Y."/>
        </authorList>
    </citation>
    <scope>NUCLEOTIDE SEQUENCE</scope>
    <source>
        <strain evidence="12">CGMCC 1.12726</strain>
    </source>
</reference>
<dbReference type="PROSITE" id="PS51007">
    <property type="entry name" value="CYTC"/>
    <property type="match status" value="2"/>
</dbReference>
<comment type="PTM">
    <text evidence="8">Binds 2 heme c groups covalently per subunit.</text>
</comment>
<dbReference type="InterPro" id="IPR024167">
    <property type="entry name" value="Cytochrome_c4-like"/>
</dbReference>
<evidence type="ECO:0000256" key="4">
    <source>
        <dbReference type="ARBA" id="ARBA00022723"/>
    </source>
</evidence>
<dbReference type="PIRSF" id="PIRSF000005">
    <property type="entry name" value="Cytochrome_c4"/>
    <property type="match status" value="1"/>
</dbReference>
<feature type="chain" id="PRO_5037296731" evidence="10">
    <location>
        <begin position="21"/>
        <end position="247"/>
    </location>
</feature>
<name>A0A917CK77_9GAMM</name>
<keyword evidence="7 9" id="KW-0408">Iron</keyword>
<dbReference type="GO" id="GO:0020037">
    <property type="term" value="F:heme binding"/>
    <property type="evidence" value="ECO:0007669"/>
    <property type="project" value="InterPro"/>
</dbReference>
<feature type="binding site" description="covalent" evidence="8">
    <location>
        <position position="65"/>
    </location>
    <ligand>
        <name>heme c</name>
        <dbReference type="ChEBI" id="CHEBI:61717"/>
        <label>1</label>
    </ligand>
</feature>
<evidence type="ECO:0000313" key="13">
    <source>
        <dbReference type="Proteomes" id="UP000632858"/>
    </source>
</evidence>
<dbReference type="Proteomes" id="UP000632858">
    <property type="component" value="Unassembled WGS sequence"/>
</dbReference>
<feature type="domain" description="Cytochrome c" evidence="11">
    <location>
        <begin position="50"/>
        <end position="128"/>
    </location>
</feature>
<dbReference type="EMBL" id="BMFO01000002">
    <property type="protein sequence ID" value="GGF89034.1"/>
    <property type="molecule type" value="Genomic_DNA"/>
</dbReference>
<accession>A0A917CK77</accession>
<reference evidence="12" key="1">
    <citation type="journal article" date="2014" name="Int. J. Syst. Evol. Microbiol.">
        <title>Complete genome sequence of Corynebacterium casei LMG S-19264T (=DSM 44701T), isolated from a smear-ripened cheese.</title>
        <authorList>
            <consortium name="US DOE Joint Genome Institute (JGI-PGF)"/>
            <person name="Walter F."/>
            <person name="Albersmeier A."/>
            <person name="Kalinowski J."/>
            <person name="Ruckert C."/>
        </authorList>
    </citation>
    <scope>NUCLEOTIDE SEQUENCE</scope>
    <source>
        <strain evidence="12">CGMCC 1.12726</strain>
    </source>
</reference>
<evidence type="ECO:0000259" key="11">
    <source>
        <dbReference type="PROSITE" id="PS51007"/>
    </source>
</evidence>
<feature type="binding site" description="axial binding residue" evidence="9">
    <location>
        <position position="219"/>
    </location>
    <ligand>
        <name>heme c</name>
        <dbReference type="ChEBI" id="CHEBI:61717"/>
        <label>2</label>
    </ligand>
    <ligandPart>
        <name>Fe</name>
        <dbReference type="ChEBI" id="CHEBI:18248"/>
    </ligandPart>
</feature>
<proteinExistence type="predicted"/>
<dbReference type="InterPro" id="IPR009056">
    <property type="entry name" value="Cyt_c-like_dom"/>
</dbReference>
<evidence type="ECO:0000256" key="5">
    <source>
        <dbReference type="ARBA" id="ARBA00022764"/>
    </source>
</evidence>
<dbReference type="PANTHER" id="PTHR33751:SF9">
    <property type="entry name" value="CYTOCHROME C4"/>
    <property type="match status" value="1"/>
</dbReference>
<evidence type="ECO:0000313" key="12">
    <source>
        <dbReference type="EMBL" id="GGF89034.1"/>
    </source>
</evidence>
<keyword evidence="5" id="KW-0574">Periplasm</keyword>
<evidence type="ECO:0000256" key="2">
    <source>
        <dbReference type="ARBA" id="ARBA00022448"/>
    </source>
</evidence>
<dbReference type="InterPro" id="IPR036909">
    <property type="entry name" value="Cyt_c-like_dom_sf"/>
</dbReference>
<evidence type="ECO:0000256" key="8">
    <source>
        <dbReference type="PIRSR" id="PIRSR000005-1"/>
    </source>
</evidence>
<protein>
    <submittedName>
        <fullName evidence="12">Cytochrome c</fullName>
    </submittedName>
</protein>
<organism evidence="12 13">
    <name type="scientific">Arenimonas maotaiensis</name>
    <dbReference type="NCBI Taxonomy" id="1446479"/>
    <lineage>
        <taxon>Bacteria</taxon>
        <taxon>Pseudomonadati</taxon>
        <taxon>Pseudomonadota</taxon>
        <taxon>Gammaproteobacteria</taxon>
        <taxon>Lysobacterales</taxon>
        <taxon>Lysobacteraceae</taxon>
        <taxon>Arenimonas</taxon>
    </lineage>
</organism>
<dbReference type="AlphaFoldDB" id="A0A917CK77"/>
<dbReference type="GO" id="GO:0009055">
    <property type="term" value="F:electron transfer activity"/>
    <property type="evidence" value="ECO:0007669"/>
    <property type="project" value="InterPro"/>
</dbReference>
<keyword evidence="3 8" id="KW-0349">Heme</keyword>
<comment type="subcellular location">
    <subcellularLocation>
        <location evidence="1">Periplasm</location>
    </subcellularLocation>
</comment>
<feature type="binding site" description="covalent" evidence="8">
    <location>
        <position position="172"/>
    </location>
    <ligand>
        <name>heme c</name>
        <dbReference type="ChEBI" id="CHEBI:61717"/>
        <label>2</label>
    </ligand>
</feature>
<keyword evidence="4 9" id="KW-0479">Metal-binding</keyword>
<gene>
    <name evidence="12" type="primary">cycA</name>
    <name evidence="12" type="ORF">GCM10010960_08660</name>
</gene>
<evidence type="ECO:0000256" key="7">
    <source>
        <dbReference type="ARBA" id="ARBA00023004"/>
    </source>
</evidence>
<feature type="binding site" description="axial binding residue" evidence="9">
    <location>
        <position position="173"/>
    </location>
    <ligand>
        <name>heme c</name>
        <dbReference type="ChEBI" id="CHEBI:61717"/>
        <label>2</label>
    </ligand>
    <ligandPart>
        <name>Fe</name>
        <dbReference type="ChEBI" id="CHEBI:18248"/>
    </ligandPart>
</feature>
<dbReference type="PANTHER" id="PTHR33751">
    <property type="entry name" value="CBB3-TYPE CYTOCHROME C OXIDASE SUBUNIT FIXP"/>
    <property type="match status" value="1"/>
</dbReference>
<keyword evidence="2" id="KW-0813">Transport</keyword>
<dbReference type="InterPro" id="IPR050597">
    <property type="entry name" value="Cytochrome_c_Oxidase_Subunit"/>
</dbReference>
<comment type="caution">
    <text evidence="12">The sequence shown here is derived from an EMBL/GenBank/DDBJ whole genome shotgun (WGS) entry which is preliminary data.</text>
</comment>